<dbReference type="SUPFAM" id="SSF63825">
    <property type="entry name" value="YWTD domain"/>
    <property type="match status" value="1"/>
</dbReference>
<dbReference type="PROSITE" id="PS51841">
    <property type="entry name" value="LTD"/>
    <property type="match status" value="1"/>
</dbReference>
<evidence type="ECO:0000256" key="2">
    <source>
        <dbReference type="ARBA" id="ARBA00022737"/>
    </source>
</evidence>
<protein>
    <submittedName>
        <fullName evidence="7">Calx-beta domain-containing protein</fullName>
    </submittedName>
</protein>
<dbReference type="PANTHER" id="PTHR46928:SF1">
    <property type="entry name" value="MESENCHYME-SPECIFIC CELL SURFACE GLYCOPROTEIN"/>
    <property type="match status" value="1"/>
</dbReference>
<dbReference type="InterPro" id="IPR038081">
    <property type="entry name" value="CalX-like_sf"/>
</dbReference>
<dbReference type="SUPFAM" id="SSF74853">
    <property type="entry name" value="Lamin A/C globular tail domain"/>
    <property type="match status" value="1"/>
</dbReference>
<dbReference type="InterPro" id="IPR055188">
    <property type="entry name" value="Choice_anch_I"/>
</dbReference>
<dbReference type="Proteomes" id="UP000295260">
    <property type="component" value="Unassembled WGS sequence"/>
</dbReference>
<dbReference type="Gene3D" id="2.130.10.10">
    <property type="entry name" value="YVTN repeat-like/Quinoprotein amine dehydrogenase"/>
    <property type="match status" value="1"/>
</dbReference>
<dbReference type="Gene3D" id="2.60.40.1220">
    <property type="match status" value="1"/>
</dbReference>
<sequence length="1183" mass="124670">MKIKITLLLCLVTSWMQAQLTTTGDIAFVGFNADGDDDIAFVTFKEIPANTTIIFCDSEWNGTSFGTDEGDFTWSSGATVIPAGTVIAINTISATITPSIGSITVNNAGGLSSSSDAMFAFLGTSPRTVSTMLAAISNSSTGFGDLTNSGLTVGSTAIVLPEGTDIANYNGVRTGLNANGYLSQLNNPANWQVEDTAADDHNNSTTPDLPFNSTQFVFSANDTSAPTVAIVNVLTQYTVEVIFSESLNPASAETIANYDFAPSLTITSAVYNATLNSVTLTHSGFTIGSAYQLTVSNVQDASNNALSPTYVSPSLYYNTLTSGLLITEIMYNAPSANSNQLEFIEIYNNSASAIALGGIKVKDESNFTFEFSELSIAAGGIVLLATDKTSADAFYGVSFIDMPQGISNALGNGGENLQILNSIGAIISQVSYDDASPWPLSPDGNGPSLELLNPNGNLNDGTNWAPATNLVGQSLGLNVLASPGTFTPVLASNIAFASETRIVNENDGTAQITINLSNAAASIVTVNVAIVSNVGTATNGTEYTYTNETITFPIGSTSQTVNVTLNDDAVANGDRYFVLAISNASGANITGISQNIVYILDDETDAAVGSNALDINFLSSYLVDATGSAEIVAHDPVTQRLFVMNSTASKVEILDFSNPSAITSIQSIDLSSYGIGGTSIAFKNGILVATVEGANFGNGKVVFMDANGTVGSVVEAGVLPDMITFTPEGTKVLTANEGQPNSDYTIDPEGSISIINVSGGFNNVQQSDVTNLNFNAFDSQLATLKASGLRVFGVNATVSKDVEPEYITVADDGLKAWVTLQENNAVATIDLVSNQITAITPLGLKDHSLTGNSLDTSDQFGAIFMGNWPIKGMYMPDAIANYTVAGTTYLVTANEGDARDYDALAEEVRVGSSAYTLDSSVFPNAALLKKNSNLGRLTVTNASGDTDNDGDFDEIHVFGSRSFSIWNTTTGQLVYDSGDDFEKITANDPTFEALFNASNDNNNLKNRSDNKGPEPEGITVGQINGATYTFITLERTGGLMTYDITNPLAPVFVSYKNSRTTTAVGGDLAPEGIIYIAPTNSPINKGLVVMANEISATLSIYEITNDTLGNDDFIGNPNSFVVYPNPVIDGKVYFNREVSVSLFDVTGRRVTEKENTTTLEMNYPKGIYLLKTTDGMIEKLIIK</sequence>
<dbReference type="Pfam" id="PF18962">
    <property type="entry name" value="Por_Secre_tail"/>
    <property type="match status" value="1"/>
</dbReference>
<dbReference type="InterPro" id="IPR001322">
    <property type="entry name" value="Lamin_tail_dom"/>
</dbReference>
<dbReference type="OrthoDB" id="9803927at2"/>
<dbReference type="PANTHER" id="PTHR46928">
    <property type="entry name" value="MESENCHYME-SPECIFIC CELL SURFACE GLYCOPROTEIN"/>
    <property type="match status" value="1"/>
</dbReference>
<dbReference type="AlphaFoldDB" id="A0A4R6Q733"/>
<dbReference type="InterPro" id="IPR052956">
    <property type="entry name" value="Mesenchyme-surface_protein"/>
</dbReference>
<dbReference type="SUPFAM" id="SSF141072">
    <property type="entry name" value="CalX-like"/>
    <property type="match status" value="1"/>
</dbReference>
<dbReference type="InterPro" id="IPR026444">
    <property type="entry name" value="Secre_tail"/>
</dbReference>
<dbReference type="Pfam" id="PF00932">
    <property type="entry name" value="LTD"/>
    <property type="match status" value="1"/>
</dbReference>
<organism evidence="7 8">
    <name type="scientific">Flavobacterium dankookense</name>
    <dbReference type="NCBI Taxonomy" id="706186"/>
    <lineage>
        <taxon>Bacteria</taxon>
        <taxon>Pseudomonadati</taxon>
        <taxon>Bacteroidota</taxon>
        <taxon>Flavobacteriia</taxon>
        <taxon>Flavobacteriales</taxon>
        <taxon>Flavobacteriaceae</taxon>
        <taxon>Flavobacterium</taxon>
    </lineage>
</organism>
<name>A0A4R6Q733_9FLAO</name>
<gene>
    <name evidence="7" type="ORF">BC748_2536</name>
</gene>
<dbReference type="NCBIfam" id="NF038117">
    <property type="entry name" value="choice_anch_I"/>
    <property type="match status" value="1"/>
</dbReference>
<evidence type="ECO:0000256" key="1">
    <source>
        <dbReference type="ARBA" id="ARBA00022729"/>
    </source>
</evidence>
<feature type="chain" id="PRO_5020308571" evidence="5">
    <location>
        <begin position="19"/>
        <end position="1183"/>
    </location>
</feature>
<evidence type="ECO:0000256" key="3">
    <source>
        <dbReference type="ARBA" id="ARBA00022837"/>
    </source>
</evidence>
<dbReference type="NCBIfam" id="TIGR04183">
    <property type="entry name" value="Por_Secre_tail"/>
    <property type="match status" value="1"/>
</dbReference>
<dbReference type="Gene3D" id="2.60.40.2030">
    <property type="match status" value="1"/>
</dbReference>
<evidence type="ECO:0000256" key="5">
    <source>
        <dbReference type="SAM" id="SignalP"/>
    </source>
</evidence>
<dbReference type="InterPro" id="IPR014755">
    <property type="entry name" value="Cu-Rt/internalin_Ig-like"/>
</dbReference>
<keyword evidence="2" id="KW-0677">Repeat</keyword>
<dbReference type="GO" id="GO:0007154">
    <property type="term" value="P:cell communication"/>
    <property type="evidence" value="ECO:0007669"/>
    <property type="project" value="InterPro"/>
</dbReference>
<feature type="domain" description="LTD" evidence="6">
    <location>
        <begin position="314"/>
        <end position="488"/>
    </location>
</feature>
<dbReference type="InterPro" id="IPR036415">
    <property type="entry name" value="Lamin_tail_dom_sf"/>
</dbReference>
<evidence type="ECO:0000313" key="7">
    <source>
        <dbReference type="EMBL" id="TDP58021.1"/>
    </source>
</evidence>
<dbReference type="EMBL" id="SNXR01000016">
    <property type="protein sequence ID" value="TDP58021.1"/>
    <property type="molecule type" value="Genomic_DNA"/>
</dbReference>
<evidence type="ECO:0000313" key="8">
    <source>
        <dbReference type="Proteomes" id="UP000295260"/>
    </source>
</evidence>
<reference evidence="7 8" key="1">
    <citation type="submission" date="2019-03" db="EMBL/GenBank/DDBJ databases">
        <title>Genomic Encyclopedia of Archaeal and Bacterial Type Strains, Phase II (KMG-II): from individual species to whole genera.</title>
        <authorList>
            <person name="Goeker M."/>
        </authorList>
    </citation>
    <scope>NUCLEOTIDE SEQUENCE [LARGE SCALE GENOMIC DNA]</scope>
    <source>
        <strain evidence="7 8">DSM 25687</strain>
    </source>
</reference>
<keyword evidence="8" id="KW-1185">Reference proteome</keyword>
<dbReference type="Pfam" id="PF22494">
    <property type="entry name" value="choice_anch_I"/>
    <property type="match status" value="1"/>
</dbReference>
<keyword evidence="3" id="KW-0106">Calcium</keyword>
<dbReference type="Pfam" id="PF03160">
    <property type="entry name" value="Calx-beta"/>
    <property type="match status" value="1"/>
</dbReference>
<dbReference type="SMART" id="SM00237">
    <property type="entry name" value="Calx_beta"/>
    <property type="match status" value="1"/>
</dbReference>
<dbReference type="InterPro" id="IPR015943">
    <property type="entry name" value="WD40/YVTN_repeat-like_dom_sf"/>
</dbReference>
<accession>A0A4R6Q733</accession>
<dbReference type="GO" id="GO:0016020">
    <property type="term" value="C:membrane"/>
    <property type="evidence" value="ECO:0007669"/>
    <property type="project" value="InterPro"/>
</dbReference>
<keyword evidence="1 5" id="KW-0732">Signal</keyword>
<feature type="signal peptide" evidence="5">
    <location>
        <begin position="1"/>
        <end position="18"/>
    </location>
</feature>
<evidence type="ECO:0000256" key="4">
    <source>
        <dbReference type="SAM" id="MobiDB-lite"/>
    </source>
</evidence>
<feature type="region of interest" description="Disordered" evidence="4">
    <location>
        <begin position="997"/>
        <end position="1018"/>
    </location>
</feature>
<evidence type="ECO:0000259" key="6">
    <source>
        <dbReference type="PROSITE" id="PS51841"/>
    </source>
</evidence>
<proteinExistence type="predicted"/>
<dbReference type="InterPro" id="IPR003644">
    <property type="entry name" value="Calx_beta"/>
</dbReference>
<comment type="caution">
    <text evidence="7">The sequence shown here is derived from an EMBL/GenBank/DDBJ whole genome shotgun (WGS) entry which is preliminary data.</text>
</comment>
<dbReference type="RefSeq" id="WP_133533752.1">
    <property type="nucleotide sequence ID" value="NZ_SNXR01000016.1"/>
</dbReference>